<feature type="domain" description="Plastocyanin-like" evidence="3">
    <location>
        <begin position="427"/>
        <end position="589"/>
    </location>
</feature>
<feature type="region of interest" description="Disordered" evidence="2">
    <location>
        <begin position="150"/>
        <end position="169"/>
    </location>
</feature>
<dbReference type="InterPro" id="IPR011706">
    <property type="entry name" value="Cu-oxidase_C"/>
</dbReference>
<comment type="caution">
    <text evidence="4">The sequence shown here is derived from an EMBL/GenBank/DDBJ whole genome shotgun (WGS) entry which is preliminary data.</text>
</comment>
<sequence length="736" mass="81923">MTIPLDPKFIPKYVNQLVVPSVFKPFVAKEPSTGEVLSHNYTVFITTLKQQLLPPRFPETFVFGYEGIIEDGSCSSSTPGPTFEAVKGIPINVQWVNNLTEPHFLPVDPTLHWANPNNIPSPDPPFLDFPPGYPLAQSPVPVTTHLHGGEVRSDSDGGPDSWFTAGEEKTGPSFVKSRNNYPNQQEATTLWYHAHALGITRLNVFAGLSGFYLLRDPNNDIEPLLPSGPFEIPIVIQDRSFNEDGSLLFPNIGVNPNVHPYWVNDFLGNVIMVNGKVWPNLNVERRQYRCRFLNGSNSRFYNLKLSNDQPFIQIGSDGGFLRCPVELNEILIAPAERADVLIDFSRLDPGTKIIVTNDAFAPFPGGDRPDPDTTGQIMQFTVLDTPPVRPVRLPPILNNIPILIPDAPKQTLTLNVVREETEPGPRELLLDGQKWASPTSELPQVGSTVDWVLANVSAATHPIHVHLIQFQLVSRQLFDSERYLADWESLNGKPPLQHPTIPLDVEPYLIGKPIDPDLNEQGWKDTVRANPNEVTILRLRFTPQNVGSGDSKPGQNLFPFDPTFGPGYVWHCHILDHEDNEMMRPMKVVSGPIVESNPQSCCEVIVEGNTQLVPPALNNATISHSNTVFAEIEKVCPEKVIISGFLRKSITYTAVLDSGVREENIITNDLPFQCIIDREDANENDSFMITGSTVLCEVFAKTQNFGTHPVTNEQVAFRFVEKDIIKVCVKKNPSSE</sequence>
<dbReference type="EMBL" id="JAVAMP010000005">
    <property type="protein sequence ID" value="MDP5274933.1"/>
    <property type="molecule type" value="Genomic_DNA"/>
</dbReference>
<gene>
    <name evidence="4" type="ORF">Q5Y73_12510</name>
</gene>
<evidence type="ECO:0000259" key="3">
    <source>
        <dbReference type="Pfam" id="PF07731"/>
    </source>
</evidence>
<comment type="similarity">
    <text evidence="1">Belongs to the multicopper oxidase family.</text>
</comment>
<dbReference type="Pfam" id="PF07731">
    <property type="entry name" value="Cu-oxidase_2"/>
    <property type="match status" value="1"/>
</dbReference>
<dbReference type="SUPFAM" id="SSF49503">
    <property type="entry name" value="Cupredoxins"/>
    <property type="match status" value="3"/>
</dbReference>
<dbReference type="CDD" id="cd13868">
    <property type="entry name" value="CuRO_2_CotA_like"/>
    <property type="match status" value="1"/>
</dbReference>
<evidence type="ECO:0000313" key="4">
    <source>
        <dbReference type="EMBL" id="MDP5274933.1"/>
    </source>
</evidence>
<proteinExistence type="inferred from homology"/>
<dbReference type="InterPro" id="IPR045087">
    <property type="entry name" value="Cu-oxidase_fam"/>
</dbReference>
<keyword evidence="5" id="KW-1185">Reference proteome</keyword>
<evidence type="ECO:0000256" key="1">
    <source>
        <dbReference type="ARBA" id="ARBA00010609"/>
    </source>
</evidence>
<dbReference type="Gene3D" id="2.60.40.420">
    <property type="entry name" value="Cupredoxins - blue copper proteins"/>
    <property type="match status" value="3"/>
</dbReference>
<evidence type="ECO:0000256" key="2">
    <source>
        <dbReference type="SAM" id="MobiDB-lite"/>
    </source>
</evidence>
<accession>A0ABT9J0C2</accession>
<protein>
    <submittedName>
        <fullName evidence="4">Multicopper oxidase domain-containing protein</fullName>
    </submittedName>
</protein>
<dbReference type="Proteomes" id="UP001231941">
    <property type="component" value="Unassembled WGS sequence"/>
</dbReference>
<dbReference type="PANTHER" id="PTHR48267">
    <property type="entry name" value="CUPREDOXIN SUPERFAMILY PROTEIN"/>
    <property type="match status" value="1"/>
</dbReference>
<evidence type="ECO:0000313" key="5">
    <source>
        <dbReference type="Proteomes" id="UP001231941"/>
    </source>
</evidence>
<dbReference type="PANTHER" id="PTHR48267:SF1">
    <property type="entry name" value="BILIRUBIN OXIDASE"/>
    <property type="match status" value="1"/>
</dbReference>
<dbReference type="RefSeq" id="WP_305992243.1">
    <property type="nucleotide sequence ID" value="NZ_JAVAMP010000005.1"/>
</dbReference>
<name>A0ABT9J0C2_9BACL</name>
<organism evidence="4 5">
    <name type="scientific">Chengkuizengella axinellae</name>
    <dbReference type="NCBI Taxonomy" id="3064388"/>
    <lineage>
        <taxon>Bacteria</taxon>
        <taxon>Bacillati</taxon>
        <taxon>Bacillota</taxon>
        <taxon>Bacilli</taxon>
        <taxon>Bacillales</taxon>
        <taxon>Paenibacillaceae</taxon>
        <taxon>Chengkuizengella</taxon>
    </lineage>
</organism>
<dbReference type="InterPro" id="IPR008972">
    <property type="entry name" value="Cupredoxin"/>
</dbReference>
<reference evidence="4 5" key="1">
    <citation type="submission" date="2023-08" db="EMBL/GenBank/DDBJ databases">
        <authorList>
            <person name="Park J.-S."/>
        </authorList>
    </citation>
    <scope>NUCLEOTIDE SEQUENCE [LARGE SCALE GENOMIC DNA]</scope>
    <source>
        <strain evidence="4 5">2205SS18-9</strain>
    </source>
</reference>
<dbReference type="CDD" id="cd13844">
    <property type="entry name" value="CuRO_1_BOD_CotA_like"/>
    <property type="match status" value="1"/>
</dbReference>